<dbReference type="EMBL" id="GBEZ01023014">
    <property type="protein sequence ID" value="JAC63850.1"/>
    <property type="molecule type" value="Transcribed_RNA"/>
</dbReference>
<dbReference type="GO" id="GO:0004672">
    <property type="term" value="F:protein kinase activity"/>
    <property type="evidence" value="ECO:0007669"/>
    <property type="project" value="InterPro"/>
</dbReference>
<dbReference type="CDD" id="cd05121">
    <property type="entry name" value="ABC1_ADCK3-like"/>
    <property type="match status" value="1"/>
</dbReference>
<comment type="similarity">
    <text evidence="1">Belongs to the protein kinase superfamily. ADCK protein kinase family.</text>
</comment>
<dbReference type="PANTHER" id="PTHR10566">
    <property type="entry name" value="CHAPERONE-ACTIVITY OF BC1 COMPLEX CABC1 -RELATED"/>
    <property type="match status" value="1"/>
</dbReference>
<evidence type="ECO:0000259" key="2">
    <source>
        <dbReference type="PROSITE" id="PS50011"/>
    </source>
</evidence>
<protein>
    <submittedName>
        <fullName evidence="3">Ser thr abc1 family</fullName>
    </submittedName>
</protein>
<name>A0A061QZG1_9CHLO</name>
<accession>A0A061QZG1</accession>
<dbReference type="InterPro" id="IPR000719">
    <property type="entry name" value="Prot_kinase_dom"/>
</dbReference>
<gene>
    <name evidence="3" type="ORF">TSPGSL018_19618</name>
</gene>
<sequence length="582" mass="65870">MTDTVRTDKALRPLQEEKGMCVLTSRYSPDAIAAYTIQGPGDYLKCAARITDIATTLGTFFACLFLDKLRSLENDEAQVRVRAAQLRETLTNLGPSFIKAGQVLANRPDIVRQDFMEELCVLQDDVPAFPDSEAFAIMESDLGRPLAQVFSSISESPVAAASLGQVYKAKLRDTGEDVAVKVRRPGVEPLIYRDLYIFRRLAGYFNWFTVNRLGCNAQLIVDEFGEKLLEELDYGQEMRNIKEFYANFKGDPNVKIPWVREDLCGPQTLVMEWIDGIRCTDSAAIQQQLDVQRFIRVGVISGLRQLLEFGLFHGDPHPGNIFAMRDGRIAYVDFGNVAALSTANKQVLIDAVVHAVNEDYYNMAGDFVKLGFLGPGTDISPIVPALEKIWKDSMGKSMAVFNFRTVTSKFNELVYQYPIRIPERYSLVIRSLLTQEGICMTLDRNFHFLEVAYPYVARRLLTDEDPSLRERLIQVLFNNGQFQWERLRNLIRLAQDGSGSKLDLNDTLKDGLVLLLNDNKLRTQLLMAFTEDNRLHMDEVMELYRLVEGEVQPTELANSLISELPLLSRRAALSWSERVLAS</sequence>
<evidence type="ECO:0000313" key="3">
    <source>
        <dbReference type="EMBL" id="JAC63850.1"/>
    </source>
</evidence>
<dbReference type="Pfam" id="PF03109">
    <property type="entry name" value="ABC1"/>
    <property type="match status" value="1"/>
</dbReference>
<dbReference type="SUPFAM" id="SSF56112">
    <property type="entry name" value="Protein kinase-like (PK-like)"/>
    <property type="match status" value="1"/>
</dbReference>
<dbReference type="GO" id="GO:0005524">
    <property type="term" value="F:ATP binding"/>
    <property type="evidence" value="ECO:0007669"/>
    <property type="project" value="InterPro"/>
</dbReference>
<feature type="domain" description="Protein kinase" evidence="2">
    <location>
        <begin position="152"/>
        <end position="482"/>
    </location>
</feature>
<proteinExistence type="inferred from homology"/>
<dbReference type="PANTHER" id="PTHR10566:SF53">
    <property type="entry name" value="PROTEIN ACTIVITY OF BC1 COMPLEX KINASE 1, CHLOROPLASTIC"/>
    <property type="match status" value="1"/>
</dbReference>
<dbReference type="AlphaFoldDB" id="A0A061QZG1"/>
<dbReference type="PROSITE" id="PS50011">
    <property type="entry name" value="PROTEIN_KINASE_DOM"/>
    <property type="match status" value="1"/>
</dbReference>
<organism evidence="3">
    <name type="scientific">Tetraselmis sp. GSL018</name>
    <dbReference type="NCBI Taxonomy" id="582737"/>
    <lineage>
        <taxon>Eukaryota</taxon>
        <taxon>Viridiplantae</taxon>
        <taxon>Chlorophyta</taxon>
        <taxon>core chlorophytes</taxon>
        <taxon>Chlorodendrophyceae</taxon>
        <taxon>Chlorodendrales</taxon>
        <taxon>Chlorodendraceae</taxon>
        <taxon>Tetraselmis</taxon>
    </lineage>
</organism>
<dbReference type="InterPro" id="IPR050154">
    <property type="entry name" value="UbiB_kinase"/>
</dbReference>
<reference evidence="3" key="1">
    <citation type="submission" date="2014-05" db="EMBL/GenBank/DDBJ databases">
        <title>The transcriptome of the halophilic microalga Tetraselmis sp. GSL018 isolated from the Great Salt Lake, Utah.</title>
        <authorList>
            <person name="Jinkerson R.E."/>
            <person name="D'Adamo S."/>
            <person name="Posewitz M.C."/>
        </authorList>
    </citation>
    <scope>NUCLEOTIDE SEQUENCE</scope>
    <source>
        <strain evidence="3">GSL018</strain>
    </source>
</reference>
<dbReference type="InterPro" id="IPR011009">
    <property type="entry name" value="Kinase-like_dom_sf"/>
</dbReference>
<dbReference type="Gene3D" id="1.10.510.10">
    <property type="entry name" value="Transferase(Phosphotransferase) domain 1"/>
    <property type="match status" value="1"/>
</dbReference>
<evidence type="ECO:0000256" key="1">
    <source>
        <dbReference type="ARBA" id="ARBA00009670"/>
    </source>
</evidence>
<dbReference type="InterPro" id="IPR004147">
    <property type="entry name" value="ABC1_dom"/>
</dbReference>